<name>A0A9D1HX21_9BACT</name>
<dbReference type="Proteomes" id="UP000824087">
    <property type="component" value="Unassembled WGS sequence"/>
</dbReference>
<proteinExistence type="predicted"/>
<protein>
    <submittedName>
        <fullName evidence="1">Uncharacterized protein</fullName>
    </submittedName>
</protein>
<dbReference type="EMBL" id="DVML01000025">
    <property type="protein sequence ID" value="HIU22830.1"/>
    <property type="molecule type" value="Genomic_DNA"/>
</dbReference>
<organism evidence="1 2">
    <name type="scientific">Candidatus Fimihabitans intestinipullorum</name>
    <dbReference type="NCBI Taxonomy" id="2840820"/>
    <lineage>
        <taxon>Bacteria</taxon>
        <taxon>Bacillati</taxon>
        <taxon>Mycoplasmatota</taxon>
        <taxon>Mycoplasmatota incertae sedis</taxon>
        <taxon>Candidatus Fimihabitans</taxon>
    </lineage>
</organism>
<comment type="caution">
    <text evidence="1">The sequence shown here is derived from an EMBL/GenBank/DDBJ whole genome shotgun (WGS) entry which is preliminary data.</text>
</comment>
<evidence type="ECO:0000313" key="1">
    <source>
        <dbReference type="EMBL" id="HIU22830.1"/>
    </source>
</evidence>
<reference evidence="1" key="1">
    <citation type="submission" date="2020-10" db="EMBL/GenBank/DDBJ databases">
        <authorList>
            <person name="Gilroy R."/>
        </authorList>
    </citation>
    <scope>NUCLEOTIDE SEQUENCE</scope>
    <source>
        <strain evidence="1">CHK197-8231</strain>
    </source>
</reference>
<gene>
    <name evidence="1" type="ORF">IAD49_04545</name>
</gene>
<reference evidence="1" key="2">
    <citation type="journal article" date="2021" name="PeerJ">
        <title>Extensive microbial diversity within the chicken gut microbiome revealed by metagenomics and culture.</title>
        <authorList>
            <person name="Gilroy R."/>
            <person name="Ravi A."/>
            <person name="Getino M."/>
            <person name="Pursley I."/>
            <person name="Horton D.L."/>
            <person name="Alikhan N.F."/>
            <person name="Baker D."/>
            <person name="Gharbi K."/>
            <person name="Hall N."/>
            <person name="Watson M."/>
            <person name="Adriaenssens E.M."/>
            <person name="Foster-Nyarko E."/>
            <person name="Jarju S."/>
            <person name="Secka A."/>
            <person name="Antonio M."/>
            <person name="Oren A."/>
            <person name="Chaudhuri R.R."/>
            <person name="La Ragione R."/>
            <person name="Hildebrand F."/>
            <person name="Pallen M.J."/>
        </authorList>
    </citation>
    <scope>NUCLEOTIDE SEQUENCE</scope>
    <source>
        <strain evidence="1">CHK197-8231</strain>
    </source>
</reference>
<sequence length="489" mass="57756">MRIESCNSEEEAKQILRLEYIPQPLVDLFFEYANQNLDRQYTWILLSDYYIKFNNLTMAKKSLKNAFLIAKQNNVSPGVRAYANAYQISVLRNESKNAWNALQHLKKALDQKHIPYDFSFDESLLCTLLFLKEQQKLVDPKLTSSPYIGTVNTSTNPTYQKVKKNFDIMTQALTEFNFPKMRYYLRECKEICNLQFYPSYCAMIDELIDTIQNHYDTVKATFRREKEVALIDQNNARYLACIQKEHHCYPNDYRSLLQDCDQLLNNMNIHLSNQVLNYLQQTTSDKSIKDVIRYLRNKAIYILEKTTQSKEMKERSRIIEAAITKAWKENLLDEANILCEQGYQETGEIKFLLFLAENYKRKAEDQNQVDKLLIDYIKQGGIDYYRVVQLGVIGRYKGYIPKQIWKFLIEATHVENYLQRGDHFSKVLTNANNTDMFSPYIKPSGEYLSNDFAYWSNGKPYKEFHPSQHKVKKYDKLLNQLKKEQAKKQ</sequence>
<dbReference type="AlphaFoldDB" id="A0A9D1HX21"/>
<accession>A0A9D1HX21</accession>
<evidence type="ECO:0000313" key="2">
    <source>
        <dbReference type="Proteomes" id="UP000824087"/>
    </source>
</evidence>